<accession>A0A3P7JKQ7</accession>
<keyword evidence="2" id="KW-1185">Reference proteome</keyword>
<name>A0A3P7JKQ7_STRVU</name>
<dbReference type="EMBL" id="UYYB01103646">
    <property type="protein sequence ID" value="VDM79014.1"/>
    <property type="molecule type" value="Genomic_DNA"/>
</dbReference>
<sequence length="229" mass="25659">MGFFSGAANGWLWLDARLDLLNVSPLAGDVWPLRVVSAARPLFYTSFTIKRRNKATSWDGYVFALLLRMRGSVAENKRLMKNEEGDEAVLHWEIRRSGGNGTQELIHKVATKFRVVPDSVYALVPVAKAVLHWEIRRSGGNGTQELIHKVATKFRVVPDSIYALVPVAKVRDLGLNLTSTLLSMIHKSSGNTHMLFFLIIKTFFLAFVCEYYPGSPSLIHFSLLPPLFG</sequence>
<protein>
    <submittedName>
        <fullName evidence="1">Uncharacterized protein</fullName>
    </submittedName>
</protein>
<evidence type="ECO:0000313" key="2">
    <source>
        <dbReference type="Proteomes" id="UP000270094"/>
    </source>
</evidence>
<dbReference type="Proteomes" id="UP000270094">
    <property type="component" value="Unassembled WGS sequence"/>
</dbReference>
<evidence type="ECO:0000313" key="1">
    <source>
        <dbReference type="EMBL" id="VDM79014.1"/>
    </source>
</evidence>
<gene>
    <name evidence="1" type="ORF">SVUK_LOCUS14012</name>
</gene>
<dbReference type="OrthoDB" id="10026202at2759"/>
<proteinExistence type="predicted"/>
<reference evidence="1 2" key="1">
    <citation type="submission" date="2018-11" db="EMBL/GenBank/DDBJ databases">
        <authorList>
            <consortium name="Pathogen Informatics"/>
        </authorList>
    </citation>
    <scope>NUCLEOTIDE SEQUENCE [LARGE SCALE GENOMIC DNA]</scope>
</reference>
<dbReference type="AlphaFoldDB" id="A0A3P7JKQ7"/>
<organism evidence="1 2">
    <name type="scientific">Strongylus vulgaris</name>
    <name type="common">Blood worm</name>
    <dbReference type="NCBI Taxonomy" id="40348"/>
    <lineage>
        <taxon>Eukaryota</taxon>
        <taxon>Metazoa</taxon>
        <taxon>Ecdysozoa</taxon>
        <taxon>Nematoda</taxon>
        <taxon>Chromadorea</taxon>
        <taxon>Rhabditida</taxon>
        <taxon>Rhabditina</taxon>
        <taxon>Rhabditomorpha</taxon>
        <taxon>Strongyloidea</taxon>
        <taxon>Strongylidae</taxon>
        <taxon>Strongylus</taxon>
    </lineage>
</organism>